<organism evidence="6 7">
    <name type="scientific">Lacticaseibacillus manihotivorans DSM 13343 = JCM 12514</name>
    <dbReference type="NCBI Taxonomy" id="1423769"/>
    <lineage>
        <taxon>Bacteria</taxon>
        <taxon>Bacillati</taxon>
        <taxon>Bacillota</taxon>
        <taxon>Bacilli</taxon>
        <taxon>Lactobacillales</taxon>
        <taxon>Lactobacillaceae</taxon>
        <taxon>Lacticaseibacillus</taxon>
    </lineage>
</organism>
<evidence type="ECO:0000256" key="4">
    <source>
        <dbReference type="PROSITE-ProRule" id="PRU00335"/>
    </source>
</evidence>
<dbReference type="SUPFAM" id="SSF46689">
    <property type="entry name" value="Homeodomain-like"/>
    <property type="match status" value="1"/>
</dbReference>
<evidence type="ECO:0000313" key="6">
    <source>
        <dbReference type="EMBL" id="KRL47400.1"/>
    </source>
</evidence>
<evidence type="ECO:0000256" key="2">
    <source>
        <dbReference type="ARBA" id="ARBA00023125"/>
    </source>
</evidence>
<evidence type="ECO:0000259" key="5">
    <source>
        <dbReference type="PROSITE" id="PS50977"/>
    </source>
</evidence>
<dbReference type="InterPro" id="IPR009057">
    <property type="entry name" value="Homeodomain-like_sf"/>
</dbReference>
<accession>A0A0R1R2D7</accession>
<evidence type="ECO:0000313" key="7">
    <source>
        <dbReference type="Proteomes" id="UP000051790"/>
    </source>
</evidence>
<dbReference type="OrthoDB" id="9796019at2"/>
<dbReference type="PANTHER" id="PTHR30055">
    <property type="entry name" value="HTH-TYPE TRANSCRIPTIONAL REGULATOR RUTR"/>
    <property type="match status" value="1"/>
</dbReference>
<feature type="domain" description="HTH tetR-type" evidence="5">
    <location>
        <begin position="9"/>
        <end position="69"/>
    </location>
</feature>
<evidence type="ECO:0000256" key="3">
    <source>
        <dbReference type="ARBA" id="ARBA00023163"/>
    </source>
</evidence>
<gene>
    <name evidence="6" type="ORF">FD01_GL000261</name>
</gene>
<dbReference type="RefSeq" id="WP_054718445.1">
    <property type="nucleotide sequence ID" value="NZ_AZEU01000098.1"/>
</dbReference>
<name>A0A0R1R2D7_9LACO</name>
<dbReference type="Proteomes" id="UP000051790">
    <property type="component" value="Unassembled WGS sequence"/>
</dbReference>
<dbReference type="Gene3D" id="1.10.357.10">
    <property type="entry name" value="Tetracycline Repressor, domain 2"/>
    <property type="match status" value="1"/>
</dbReference>
<dbReference type="InterPro" id="IPR050109">
    <property type="entry name" value="HTH-type_TetR-like_transc_reg"/>
</dbReference>
<dbReference type="Gene3D" id="1.10.10.60">
    <property type="entry name" value="Homeodomain-like"/>
    <property type="match status" value="1"/>
</dbReference>
<dbReference type="AlphaFoldDB" id="A0A0R1R2D7"/>
<dbReference type="InterPro" id="IPR001647">
    <property type="entry name" value="HTH_TetR"/>
</dbReference>
<dbReference type="GO" id="GO:0003700">
    <property type="term" value="F:DNA-binding transcription factor activity"/>
    <property type="evidence" value="ECO:0007669"/>
    <property type="project" value="TreeGrafter"/>
</dbReference>
<dbReference type="PROSITE" id="PS50977">
    <property type="entry name" value="HTH_TETR_2"/>
    <property type="match status" value="1"/>
</dbReference>
<feature type="DNA-binding region" description="H-T-H motif" evidence="4">
    <location>
        <begin position="32"/>
        <end position="51"/>
    </location>
</feature>
<dbReference type="PATRIC" id="fig|1423769.4.peg.283"/>
<dbReference type="GO" id="GO:0000976">
    <property type="term" value="F:transcription cis-regulatory region binding"/>
    <property type="evidence" value="ECO:0007669"/>
    <property type="project" value="TreeGrafter"/>
</dbReference>
<protein>
    <recommendedName>
        <fullName evidence="5">HTH tetR-type domain-containing protein</fullName>
    </recommendedName>
</protein>
<dbReference type="Pfam" id="PF16859">
    <property type="entry name" value="TetR_C_11"/>
    <property type="match status" value="1"/>
</dbReference>
<comment type="caution">
    <text evidence="6">The sequence shown here is derived from an EMBL/GenBank/DDBJ whole genome shotgun (WGS) entry which is preliminary data.</text>
</comment>
<evidence type="ECO:0000256" key="1">
    <source>
        <dbReference type="ARBA" id="ARBA00023015"/>
    </source>
</evidence>
<dbReference type="PANTHER" id="PTHR30055:SF148">
    <property type="entry name" value="TETR-FAMILY TRANSCRIPTIONAL REGULATOR"/>
    <property type="match status" value="1"/>
</dbReference>
<keyword evidence="3" id="KW-0804">Transcription</keyword>
<proteinExistence type="predicted"/>
<keyword evidence="1" id="KW-0805">Transcription regulation</keyword>
<dbReference type="EMBL" id="AZEU01000098">
    <property type="protein sequence ID" value="KRL47400.1"/>
    <property type="molecule type" value="Genomic_DNA"/>
</dbReference>
<dbReference type="InterPro" id="IPR011075">
    <property type="entry name" value="TetR_C"/>
</dbReference>
<dbReference type="InterPro" id="IPR036271">
    <property type="entry name" value="Tet_transcr_reg_TetR-rel_C_sf"/>
</dbReference>
<keyword evidence="2 4" id="KW-0238">DNA-binding</keyword>
<dbReference type="SUPFAM" id="SSF48498">
    <property type="entry name" value="Tetracyclin repressor-like, C-terminal domain"/>
    <property type="match status" value="1"/>
</dbReference>
<sequence length="204" mass="23161">MAQTRRRGKELVADILQSTFDLIKTCPYDELTMDKIAEQAHTSKTVLYRRWKTKSDVVMAALRAQIEAGDFTLTPPNTGSLRGDLISLFDLIMDRLEQFHFQNMSGLIMEHAGGISMADYFQKFARENYLTLIIKGFFAQAQARGERNDIPVPDYLYDLPFLLALDLLFGPKPVTRGAFHQLVDTALMPVYQQFLTSNKNTSGQ</sequence>
<reference evidence="6 7" key="1">
    <citation type="journal article" date="2015" name="Genome Announc.">
        <title>Expanding the biotechnology potential of lactobacilli through comparative genomics of 213 strains and associated genera.</title>
        <authorList>
            <person name="Sun Z."/>
            <person name="Harris H.M."/>
            <person name="McCann A."/>
            <person name="Guo C."/>
            <person name="Argimon S."/>
            <person name="Zhang W."/>
            <person name="Yang X."/>
            <person name="Jeffery I.B."/>
            <person name="Cooney J.C."/>
            <person name="Kagawa T.F."/>
            <person name="Liu W."/>
            <person name="Song Y."/>
            <person name="Salvetti E."/>
            <person name="Wrobel A."/>
            <person name="Rasinkangas P."/>
            <person name="Parkhill J."/>
            <person name="Rea M.C."/>
            <person name="O'Sullivan O."/>
            <person name="Ritari J."/>
            <person name="Douillard F.P."/>
            <person name="Paul Ross R."/>
            <person name="Yang R."/>
            <person name="Briner A.E."/>
            <person name="Felis G.E."/>
            <person name="de Vos W.M."/>
            <person name="Barrangou R."/>
            <person name="Klaenhammer T.R."/>
            <person name="Caufield P.W."/>
            <person name="Cui Y."/>
            <person name="Zhang H."/>
            <person name="O'Toole P.W."/>
        </authorList>
    </citation>
    <scope>NUCLEOTIDE SEQUENCE [LARGE SCALE GENOMIC DNA]</scope>
    <source>
        <strain evidence="6 7">DSM 13343</strain>
    </source>
</reference>
<keyword evidence="7" id="KW-1185">Reference proteome</keyword>
<dbReference type="Pfam" id="PF00440">
    <property type="entry name" value="TetR_N"/>
    <property type="match status" value="1"/>
</dbReference>